<evidence type="ECO:0000313" key="2">
    <source>
        <dbReference type="EMBL" id="PWE57563.1"/>
    </source>
</evidence>
<dbReference type="AlphaFoldDB" id="A0A2U2DW63"/>
<protein>
    <submittedName>
        <fullName evidence="2">Uncharacterized protein</fullName>
    </submittedName>
</protein>
<dbReference type="RefSeq" id="WP_109457668.1">
    <property type="nucleotide sequence ID" value="NZ_QFBC01000002.1"/>
</dbReference>
<feature type="region of interest" description="Disordered" evidence="1">
    <location>
        <begin position="60"/>
        <end position="133"/>
    </location>
</feature>
<name>A0A2U2DW63_9HYPH</name>
<dbReference type="OrthoDB" id="8101404at2"/>
<reference evidence="2 3" key="1">
    <citation type="submission" date="2018-05" db="EMBL/GenBank/DDBJ databases">
        <title>The draft genome of strain NS-104.</title>
        <authorList>
            <person name="Hang P."/>
            <person name="Jiang J."/>
        </authorList>
    </citation>
    <scope>NUCLEOTIDE SEQUENCE [LARGE SCALE GENOMIC DNA]</scope>
    <source>
        <strain evidence="2 3">NS-104</strain>
    </source>
</reference>
<evidence type="ECO:0000256" key="1">
    <source>
        <dbReference type="SAM" id="MobiDB-lite"/>
    </source>
</evidence>
<evidence type="ECO:0000313" key="3">
    <source>
        <dbReference type="Proteomes" id="UP000245252"/>
    </source>
</evidence>
<dbReference type="Proteomes" id="UP000245252">
    <property type="component" value="Unassembled WGS sequence"/>
</dbReference>
<accession>A0A2U2DW63</accession>
<dbReference type="EMBL" id="QFBC01000002">
    <property type="protein sequence ID" value="PWE57563.1"/>
    <property type="molecule type" value="Genomic_DNA"/>
</dbReference>
<gene>
    <name evidence="2" type="ORF">DEM27_08115</name>
</gene>
<organism evidence="2 3">
    <name type="scientific">Metarhizobium album</name>
    <dbReference type="NCBI Taxonomy" id="2182425"/>
    <lineage>
        <taxon>Bacteria</taxon>
        <taxon>Pseudomonadati</taxon>
        <taxon>Pseudomonadota</taxon>
        <taxon>Alphaproteobacteria</taxon>
        <taxon>Hyphomicrobiales</taxon>
        <taxon>Rhizobiaceae</taxon>
        <taxon>Metarhizobium</taxon>
    </lineage>
</organism>
<keyword evidence="3" id="KW-1185">Reference proteome</keyword>
<comment type="caution">
    <text evidence="2">The sequence shown here is derived from an EMBL/GenBank/DDBJ whole genome shotgun (WGS) entry which is preliminary data.</text>
</comment>
<sequence length="133" mass="13937">MQVVGKQVHDEKTAVTVEFIGNGGDLVSVQMKKSQDGGVDRHNAVNKAKAVMIQLASFEDSQDVSTGTADHDPDESPAVVSMRQEQETQASASLEEQLDEGLAGTFPASDPVATTVSTIPGGRTDNPDAKIGN</sequence>
<proteinExistence type="predicted"/>